<keyword evidence="4" id="KW-0548">Nucleotidyltransferase</keyword>
<dbReference type="PROSITE" id="PS50878">
    <property type="entry name" value="RT_POL"/>
    <property type="match status" value="1"/>
</dbReference>
<dbReference type="InterPro" id="IPR010661">
    <property type="entry name" value="RVT_thumb"/>
</dbReference>
<comment type="caution">
    <text evidence="10">The sequence shown here is derived from an EMBL/GenBank/DDBJ whole genome shotgun (WGS) entry which is preliminary data.</text>
</comment>
<reference evidence="10 11" key="1">
    <citation type="submission" date="2019-09" db="EMBL/GenBank/DDBJ databases">
        <title>Bird 10,000 Genomes (B10K) Project - Family phase.</title>
        <authorList>
            <person name="Zhang G."/>
        </authorList>
    </citation>
    <scope>NUCLEOTIDE SEQUENCE [LARGE SCALE GENOMIC DNA]</scope>
    <source>
        <strain evidence="10">OUT-0004</strain>
    </source>
</reference>
<evidence type="ECO:0000256" key="6">
    <source>
        <dbReference type="ARBA" id="ARBA00022759"/>
    </source>
</evidence>
<dbReference type="PANTHER" id="PTHR41694:SF3">
    <property type="entry name" value="RNA-DIRECTED DNA POLYMERASE-RELATED"/>
    <property type="match status" value="1"/>
</dbReference>
<dbReference type="Pfam" id="PF00078">
    <property type="entry name" value="RVT_1"/>
    <property type="match status" value="1"/>
</dbReference>
<dbReference type="OrthoDB" id="6773263at2759"/>
<name>A0A7K6WAL4_STECA</name>
<organism evidence="10 11">
    <name type="scientific">Steatornis caripensis</name>
    <name type="common">Oilbird</name>
    <dbReference type="NCBI Taxonomy" id="48435"/>
    <lineage>
        <taxon>Eukaryota</taxon>
        <taxon>Metazoa</taxon>
        <taxon>Chordata</taxon>
        <taxon>Craniata</taxon>
        <taxon>Vertebrata</taxon>
        <taxon>Euteleostomi</taxon>
        <taxon>Archelosauria</taxon>
        <taxon>Archosauria</taxon>
        <taxon>Dinosauria</taxon>
        <taxon>Saurischia</taxon>
        <taxon>Theropoda</taxon>
        <taxon>Coelurosauria</taxon>
        <taxon>Aves</taxon>
        <taxon>Neognathae</taxon>
        <taxon>Neoaves</taxon>
        <taxon>Strisores</taxon>
        <taxon>Caprimulgiformes</taxon>
        <taxon>Steatornithidae</taxon>
        <taxon>Steatornis</taxon>
    </lineage>
</organism>
<accession>A0A7K6WAL4</accession>
<comment type="similarity">
    <text evidence="1">Belongs to the beta type-B retroviral polymerase family. HERV class-II K(HML-2) pol subfamily.</text>
</comment>
<proteinExistence type="inferred from homology"/>
<evidence type="ECO:0000256" key="1">
    <source>
        <dbReference type="ARBA" id="ARBA00010879"/>
    </source>
</evidence>
<evidence type="ECO:0000256" key="2">
    <source>
        <dbReference type="ARBA" id="ARBA00012180"/>
    </source>
</evidence>
<keyword evidence="8" id="KW-0695">RNA-directed DNA polymerase</keyword>
<dbReference type="Proteomes" id="UP000516988">
    <property type="component" value="Unassembled WGS sequence"/>
</dbReference>
<dbReference type="InterPro" id="IPR000477">
    <property type="entry name" value="RT_dom"/>
</dbReference>
<dbReference type="Pfam" id="PF06817">
    <property type="entry name" value="RVT_thumb"/>
    <property type="match status" value="1"/>
</dbReference>
<evidence type="ECO:0000256" key="3">
    <source>
        <dbReference type="ARBA" id="ARBA00022679"/>
    </source>
</evidence>
<dbReference type="GO" id="GO:0003964">
    <property type="term" value="F:RNA-directed DNA polymerase activity"/>
    <property type="evidence" value="ECO:0007669"/>
    <property type="project" value="UniProtKB-KW"/>
</dbReference>
<keyword evidence="5" id="KW-0540">Nuclease</keyword>
<evidence type="ECO:0000256" key="7">
    <source>
        <dbReference type="ARBA" id="ARBA00022801"/>
    </source>
</evidence>
<sequence length="269" mass="30495">DQWPLKQDRLQIIHGLVQEQLAAGHIVSSSSPWNTPIFIIPKKSGKWRLLHYLRAVNAVIQDMGVLQPGLPTPVMIPKDWHLLIIDLKDCSFTIPLHPVDAEKFAFTVSAINKQEPAKRFHWVVVPQGMKNSPMICQTFVTWALQPFWNRHPELLVYHYMDDILVAGKELEHQSVFVELGPKITIKGRRQTGLKIAPEKVQRQAPWRYLGWVITGSAVRPQKILLTTKIRTLSDVQKLMGDIQWVRSVVGVTNDDLSPLMSLLGSSVSA</sequence>
<dbReference type="AlphaFoldDB" id="A0A7K6WAL4"/>
<dbReference type="Gene3D" id="3.10.10.10">
    <property type="entry name" value="HIV Type 1 Reverse Transcriptase, subunit A, domain 1"/>
    <property type="match status" value="1"/>
</dbReference>
<evidence type="ECO:0000313" key="11">
    <source>
        <dbReference type="Proteomes" id="UP000516988"/>
    </source>
</evidence>
<dbReference type="GO" id="GO:0035613">
    <property type="term" value="F:RNA stem-loop binding"/>
    <property type="evidence" value="ECO:0007669"/>
    <property type="project" value="TreeGrafter"/>
</dbReference>
<keyword evidence="6" id="KW-0255">Endonuclease</keyword>
<gene>
    <name evidence="10" type="primary">Ervk18_1</name>
    <name evidence="10" type="ORF">STECAR_R09923</name>
</gene>
<keyword evidence="7" id="KW-0378">Hydrolase</keyword>
<evidence type="ECO:0000256" key="5">
    <source>
        <dbReference type="ARBA" id="ARBA00022722"/>
    </source>
</evidence>
<evidence type="ECO:0000256" key="8">
    <source>
        <dbReference type="ARBA" id="ARBA00022918"/>
    </source>
</evidence>
<evidence type="ECO:0000256" key="4">
    <source>
        <dbReference type="ARBA" id="ARBA00022695"/>
    </source>
</evidence>
<dbReference type="InterPro" id="IPR043128">
    <property type="entry name" value="Rev_trsase/Diguanyl_cyclase"/>
</dbReference>
<keyword evidence="3" id="KW-0808">Transferase</keyword>
<feature type="domain" description="Reverse transcriptase" evidence="9">
    <location>
        <begin position="21"/>
        <end position="213"/>
    </location>
</feature>
<protein>
    <recommendedName>
        <fullName evidence="2">ribonuclease H</fullName>
        <ecNumber evidence="2">3.1.26.4</ecNumber>
    </recommendedName>
</protein>
<dbReference type="SUPFAM" id="SSF56672">
    <property type="entry name" value="DNA/RNA polymerases"/>
    <property type="match status" value="1"/>
</dbReference>
<evidence type="ECO:0000259" key="9">
    <source>
        <dbReference type="PROSITE" id="PS50878"/>
    </source>
</evidence>
<dbReference type="EMBL" id="VZSC01007040">
    <property type="protein sequence ID" value="NWX43736.1"/>
    <property type="molecule type" value="Genomic_DNA"/>
</dbReference>
<dbReference type="GO" id="GO:0004523">
    <property type="term" value="F:RNA-DNA hybrid ribonuclease activity"/>
    <property type="evidence" value="ECO:0007669"/>
    <property type="project" value="UniProtKB-EC"/>
</dbReference>
<feature type="non-terminal residue" evidence="10">
    <location>
        <position position="1"/>
    </location>
</feature>
<dbReference type="EC" id="3.1.26.4" evidence="2"/>
<evidence type="ECO:0000313" key="10">
    <source>
        <dbReference type="EMBL" id="NWX43736.1"/>
    </source>
</evidence>
<feature type="non-terminal residue" evidence="10">
    <location>
        <position position="269"/>
    </location>
</feature>
<dbReference type="PANTHER" id="PTHR41694">
    <property type="entry name" value="ENDOGENOUS RETROVIRUS GROUP K MEMBER POL PROTEIN"/>
    <property type="match status" value="1"/>
</dbReference>
<keyword evidence="11" id="KW-1185">Reference proteome</keyword>
<dbReference type="InterPro" id="IPR043502">
    <property type="entry name" value="DNA/RNA_pol_sf"/>
</dbReference>
<dbReference type="Gene3D" id="3.30.70.270">
    <property type="match status" value="2"/>
</dbReference>